<feature type="domain" description="HAMP" evidence="13">
    <location>
        <begin position="242"/>
        <end position="294"/>
    </location>
</feature>
<dbReference type="InterPro" id="IPR003660">
    <property type="entry name" value="HAMP_dom"/>
</dbReference>
<dbReference type="Pfam" id="PF11845">
    <property type="entry name" value="Tll0287-like"/>
    <property type="match status" value="1"/>
</dbReference>
<keyword evidence="4" id="KW-1003">Cell membrane</keyword>
<evidence type="ECO:0000256" key="9">
    <source>
        <dbReference type="ARBA" id="ARBA00022840"/>
    </source>
</evidence>
<evidence type="ECO:0000256" key="7">
    <source>
        <dbReference type="ARBA" id="ARBA00022741"/>
    </source>
</evidence>
<evidence type="ECO:0000259" key="13">
    <source>
        <dbReference type="PROSITE" id="PS50885"/>
    </source>
</evidence>
<dbReference type="SUPFAM" id="SSF158472">
    <property type="entry name" value="HAMP domain-like"/>
    <property type="match status" value="1"/>
</dbReference>
<dbReference type="GO" id="GO:0005524">
    <property type="term" value="F:ATP binding"/>
    <property type="evidence" value="ECO:0007669"/>
    <property type="project" value="UniProtKB-KW"/>
</dbReference>
<dbReference type="PANTHER" id="PTHR45528:SF1">
    <property type="entry name" value="SENSOR HISTIDINE KINASE CPXA"/>
    <property type="match status" value="1"/>
</dbReference>
<keyword evidence="6" id="KW-0808">Transferase</keyword>
<keyword evidence="7" id="KW-0547">Nucleotide-binding</keyword>
<evidence type="ECO:0000256" key="1">
    <source>
        <dbReference type="ARBA" id="ARBA00000085"/>
    </source>
</evidence>
<evidence type="ECO:0000313" key="15">
    <source>
        <dbReference type="Proteomes" id="UP000094849"/>
    </source>
</evidence>
<proteinExistence type="predicted"/>
<evidence type="ECO:0000256" key="2">
    <source>
        <dbReference type="ARBA" id="ARBA00004651"/>
    </source>
</evidence>
<dbReference type="GO" id="GO:0000160">
    <property type="term" value="P:phosphorelay signal transduction system"/>
    <property type="evidence" value="ECO:0007669"/>
    <property type="project" value="UniProtKB-KW"/>
</dbReference>
<evidence type="ECO:0000256" key="5">
    <source>
        <dbReference type="ARBA" id="ARBA00022553"/>
    </source>
</evidence>
<dbReference type="STRING" id="1818881.A3196_05230"/>
<dbReference type="EMBL" id="LVJZ01000003">
    <property type="protein sequence ID" value="ODB96215.1"/>
    <property type="molecule type" value="Genomic_DNA"/>
</dbReference>
<organism evidence="14 15">
    <name type="scientific">Candidatus Thiodiazotropha endoloripes</name>
    <dbReference type="NCBI Taxonomy" id="1818881"/>
    <lineage>
        <taxon>Bacteria</taxon>
        <taxon>Pseudomonadati</taxon>
        <taxon>Pseudomonadota</taxon>
        <taxon>Gammaproteobacteria</taxon>
        <taxon>Chromatiales</taxon>
        <taxon>Sedimenticolaceae</taxon>
        <taxon>Candidatus Thiodiazotropha</taxon>
    </lineage>
</organism>
<dbReference type="Pfam" id="PF00672">
    <property type="entry name" value="HAMP"/>
    <property type="match status" value="1"/>
</dbReference>
<comment type="caution">
    <text evidence="14">The sequence shown here is derived from an EMBL/GenBank/DDBJ whole genome shotgun (WGS) entry which is preliminary data.</text>
</comment>
<evidence type="ECO:0000256" key="3">
    <source>
        <dbReference type="ARBA" id="ARBA00012438"/>
    </source>
</evidence>
<evidence type="ECO:0000256" key="6">
    <source>
        <dbReference type="ARBA" id="ARBA00022679"/>
    </source>
</evidence>
<keyword evidence="9" id="KW-0067">ATP-binding</keyword>
<keyword evidence="8" id="KW-0418">Kinase</keyword>
<dbReference type="OrthoDB" id="9797588at2"/>
<evidence type="ECO:0000256" key="11">
    <source>
        <dbReference type="ARBA" id="ARBA00023136"/>
    </source>
</evidence>
<evidence type="ECO:0000256" key="10">
    <source>
        <dbReference type="ARBA" id="ARBA00023012"/>
    </source>
</evidence>
<evidence type="ECO:0000313" key="14">
    <source>
        <dbReference type="EMBL" id="ODB96215.1"/>
    </source>
</evidence>
<dbReference type="SMART" id="SM00304">
    <property type="entry name" value="HAMP"/>
    <property type="match status" value="1"/>
</dbReference>
<reference evidence="14 15" key="1">
    <citation type="submission" date="2016-03" db="EMBL/GenBank/DDBJ databases">
        <title>Chemosynthetic sulphur-oxidizing symbionts of marine invertebrate animals are capable of nitrogen fixation.</title>
        <authorList>
            <person name="Petersen J.M."/>
            <person name="Kemper A."/>
            <person name="Gruber-Vodicka H."/>
            <person name="Cardini U."/>
            <person name="Geest Mvander."/>
            <person name="Kleiner M."/>
            <person name="Bulgheresi S."/>
            <person name="Fussmann M."/>
            <person name="Herbold C."/>
            <person name="Seah B.K.B."/>
            <person name="Antony C.Paul."/>
            <person name="Liu D."/>
            <person name="Belitz A."/>
            <person name="Weber M."/>
        </authorList>
    </citation>
    <scope>NUCLEOTIDE SEQUENCE [LARGE SCALE GENOMIC DNA]</scope>
    <source>
        <strain evidence="14">G_D</strain>
    </source>
</reference>
<evidence type="ECO:0000256" key="8">
    <source>
        <dbReference type="ARBA" id="ARBA00022777"/>
    </source>
</evidence>
<keyword evidence="12" id="KW-0812">Transmembrane</keyword>
<keyword evidence="11 12" id="KW-0472">Membrane</keyword>
<dbReference type="EC" id="2.7.13.3" evidence="3"/>
<dbReference type="AlphaFoldDB" id="A0A1E2UNT5"/>
<feature type="transmembrane region" description="Helical" evidence="12">
    <location>
        <begin position="190"/>
        <end position="208"/>
    </location>
</feature>
<keyword evidence="12" id="KW-1133">Transmembrane helix</keyword>
<dbReference type="InterPro" id="IPR021796">
    <property type="entry name" value="Tll0287-like_dom"/>
</dbReference>
<accession>A0A1E2UNT5</accession>
<protein>
    <recommendedName>
        <fullName evidence="3">histidine kinase</fullName>
        <ecNumber evidence="3">2.7.13.3</ecNumber>
    </recommendedName>
</protein>
<dbReference type="CDD" id="cd06225">
    <property type="entry name" value="HAMP"/>
    <property type="match status" value="1"/>
</dbReference>
<keyword evidence="15" id="KW-1185">Reference proteome</keyword>
<dbReference type="InterPro" id="IPR050398">
    <property type="entry name" value="HssS/ArlS-like"/>
</dbReference>
<dbReference type="PANTHER" id="PTHR45528">
    <property type="entry name" value="SENSOR HISTIDINE KINASE CPXA"/>
    <property type="match status" value="1"/>
</dbReference>
<keyword evidence="5" id="KW-0597">Phosphoprotein</keyword>
<dbReference type="Proteomes" id="UP000094849">
    <property type="component" value="Unassembled WGS sequence"/>
</dbReference>
<comment type="catalytic activity">
    <reaction evidence="1">
        <text>ATP + protein L-histidine = ADP + protein N-phospho-L-histidine.</text>
        <dbReference type="EC" id="2.7.13.3"/>
    </reaction>
</comment>
<sequence length="304" mass="33706">MSLASRETTKTGSVSTAFYRGLFIIYLVSILIAIPTIYFITKDELYSQADKELKLMVDVVRSARSIVRERTRPHFLPQGVFFPPVVSSTVMAKELATQFKKLQPSYLIRMVSDNPLNKDNYPQGLELKVLEMLRYGNPDDGLVMTGEIQGNQYLISAAATKVSDGCLICHGSAKTAPQEIVDRYGTNSGYAWKTGTIIGASLVGVPLADLNSAVLKRFLIVIVTITVLFAIVLLVLIRVVQQKIIQPIQEITEIAKEVSLGRSNQPFYSERDDEIGALTRSFELMRRSVNIAAKKISKLSQGNK</sequence>
<feature type="transmembrane region" description="Helical" evidence="12">
    <location>
        <begin position="20"/>
        <end position="41"/>
    </location>
</feature>
<dbReference type="GO" id="GO:0005886">
    <property type="term" value="C:plasma membrane"/>
    <property type="evidence" value="ECO:0007669"/>
    <property type="project" value="UniProtKB-SubCell"/>
</dbReference>
<gene>
    <name evidence="14" type="ORF">A3196_05230</name>
</gene>
<keyword evidence="10" id="KW-0902">Two-component regulatory system</keyword>
<evidence type="ECO:0000256" key="4">
    <source>
        <dbReference type="ARBA" id="ARBA00022475"/>
    </source>
</evidence>
<dbReference type="GO" id="GO:0004673">
    <property type="term" value="F:protein histidine kinase activity"/>
    <property type="evidence" value="ECO:0007669"/>
    <property type="project" value="UniProtKB-EC"/>
</dbReference>
<comment type="subcellular location">
    <subcellularLocation>
        <location evidence="2">Cell membrane</location>
        <topology evidence="2">Multi-pass membrane protein</topology>
    </subcellularLocation>
</comment>
<feature type="transmembrane region" description="Helical" evidence="12">
    <location>
        <begin position="214"/>
        <end position="237"/>
    </location>
</feature>
<dbReference type="Gene3D" id="6.10.340.10">
    <property type="match status" value="1"/>
</dbReference>
<dbReference type="RefSeq" id="WP_069003024.1">
    <property type="nucleotide sequence ID" value="NZ_LVJW01000006.1"/>
</dbReference>
<name>A0A1E2UNT5_9GAMM</name>
<evidence type="ECO:0000256" key="12">
    <source>
        <dbReference type="SAM" id="Phobius"/>
    </source>
</evidence>
<dbReference type="PROSITE" id="PS50885">
    <property type="entry name" value="HAMP"/>
    <property type="match status" value="1"/>
</dbReference>